<reference evidence="1 2" key="1">
    <citation type="submission" date="2016-04" db="EMBL/GenBank/DDBJ databases">
        <title>A degradative enzymes factory behind the ericoid mycorrhizal symbiosis.</title>
        <authorList>
            <consortium name="DOE Joint Genome Institute"/>
            <person name="Martino E."/>
            <person name="Morin E."/>
            <person name="Grelet G."/>
            <person name="Kuo A."/>
            <person name="Kohler A."/>
            <person name="Daghino S."/>
            <person name="Barry K."/>
            <person name="Choi C."/>
            <person name="Cichocki N."/>
            <person name="Clum A."/>
            <person name="Copeland A."/>
            <person name="Hainaut M."/>
            <person name="Haridas S."/>
            <person name="Labutti K."/>
            <person name="Lindquist E."/>
            <person name="Lipzen A."/>
            <person name="Khouja H.-R."/>
            <person name="Murat C."/>
            <person name="Ohm R."/>
            <person name="Olson A."/>
            <person name="Spatafora J."/>
            <person name="Veneault-Fourrey C."/>
            <person name="Henrissat B."/>
            <person name="Grigoriev I."/>
            <person name="Martin F."/>
            <person name="Perotto S."/>
        </authorList>
    </citation>
    <scope>NUCLEOTIDE SEQUENCE [LARGE SCALE GENOMIC DNA]</scope>
    <source>
        <strain evidence="1 2">F</strain>
    </source>
</reference>
<sequence length="185" mass="21327">MIPIASKARCPDQIFPFLDRDKVLTPPPCFSQSAEPQVMDIKRVYDLCTMRDHRIGHSRFQFATHIVPYHLSILSRSVFLIFFHHATLKRQEMGSKKSLYTDKTAVSSNTSLSSSSSSSSDSSDSTMLHPYVLPHPYFSRSGLLRTLRDRYPEENFRVQLRLNQWTIFTPKALSEQEMAAICRIR</sequence>
<evidence type="ECO:0000313" key="2">
    <source>
        <dbReference type="Proteomes" id="UP000235786"/>
    </source>
</evidence>
<dbReference type="OrthoDB" id="3783539at2759"/>
<accession>A0A2J6S7C9</accession>
<organism evidence="1 2">
    <name type="scientific">Hyaloscypha variabilis (strain UAMH 11265 / GT02V1 / F)</name>
    <name type="common">Meliniomyces variabilis</name>
    <dbReference type="NCBI Taxonomy" id="1149755"/>
    <lineage>
        <taxon>Eukaryota</taxon>
        <taxon>Fungi</taxon>
        <taxon>Dikarya</taxon>
        <taxon>Ascomycota</taxon>
        <taxon>Pezizomycotina</taxon>
        <taxon>Leotiomycetes</taxon>
        <taxon>Helotiales</taxon>
        <taxon>Hyaloscyphaceae</taxon>
        <taxon>Hyaloscypha</taxon>
        <taxon>Hyaloscypha variabilis</taxon>
    </lineage>
</organism>
<evidence type="ECO:0000313" key="1">
    <source>
        <dbReference type="EMBL" id="PMD46646.1"/>
    </source>
</evidence>
<proteinExistence type="predicted"/>
<name>A0A2J6S7C9_HYAVF</name>
<dbReference type="Proteomes" id="UP000235786">
    <property type="component" value="Unassembled WGS sequence"/>
</dbReference>
<dbReference type="AlphaFoldDB" id="A0A2J6S7C9"/>
<dbReference type="EMBL" id="KZ613939">
    <property type="protein sequence ID" value="PMD46646.1"/>
    <property type="molecule type" value="Genomic_DNA"/>
</dbReference>
<gene>
    <name evidence="1" type="ORF">L207DRAFT_507544</name>
</gene>
<protein>
    <submittedName>
        <fullName evidence="1">Uncharacterized protein</fullName>
    </submittedName>
</protein>
<keyword evidence="2" id="KW-1185">Reference proteome</keyword>